<dbReference type="Pfam" id="PF16976">
    <property type="entry name" value="RcpC"/>
    <property type="match status" value="1"/>
</dbReference>
<keyword evidence="1" id="KW-1133">Transmembrane helix</keyword>
<reference evidence="3" key="1">
    <citation type="submission" date="2024-06" db="EMBL/GenBank/DDBJ databases">
        <authorList>
            <person name="Sun Y."/>
        </authorList>
    </citation>
    <scope>NUCLEOTIDE SEQUENCE</scope>
    <source>
        <strain evidence="3">IGA1.0</strain>
    </source>
</reference>
<dbReference type="CDD" id="cd11614">
    <property type="entry name" value="SAF_CpaB_FlgA_like"/>
    <property type="match status" value="1"/>
</dbReference>
<protein>
    <submittedName>
        <fullName evidence="3">Flp pilus assembly protein CpaB</fullName>
    </submittedName>
</protein>
<keyword evidence="1" id="KW-0472">Membrane</keyword>
<evidence type="ECO:0000313" key="3">
    <source>
        <dbReference type="EMBL" id="XBS90537.1"/>
    </source>
</evidence>
<name>A0AAU7QMC8_9GAMM</name>
<dbReference type="InterPro" id="IPR013974">
    <property type="entry name" value="SAF"/>
</dbReference>
<dbReference type="RefSeq" id="WP_007807403.1">
    <property type="nucleotide sequence ID" value="NZ_CP157948.1"/>
</dbReference>
<gene>
    <name evidence="3" type="primary">cpaB</name>
    <name evidence="3" type="ORF">ABNK63_02525</name>
</gene>
<evidence type="ECO:0000256" key="1">
    <source>
        <dbReference type="SAM" id="Phobius"/>
    </source>
</evidence>
<keyword evidence="1" id="KW-0812">Transmembrane</keyword>
<dbReference type="NCBIfam" id="TIGR03177">
    <property type="entry name" value="pilus_cpaB"/>
    <property type="match status" value="1"/>
</dbReference>
<organism evidence="3">
    <name type="scientific">Rhodanobacter sp. IGA1.0</name>
    <dbReference type="NCBI Taxonomy" id="3158582"/>
    <lineage>
        <taxon>Bacteria</taxon>
        <taxon>Pseudomonadati</taxon>
        <taxon>Pseudomonadota</taxon>
        <taxon>Gammaproteobacteria</taxon>
        <taxon>Lysobacterales</taxon>
        <taxon>Rhodanobacteraceae</taxon>
        <taxon>Rhodanobacter</taxon>
    </lineage>
</organism>
<dbReference type="Pfam" id="PF08666">
    <property type="entry name" value="SAF"/>
    <property type="match status" value="1"/>
</dbReference>
<accession>A0AAU7QMC8</accession>
<dbReference type="InterPro" id="IPR031571">
    <property type="entry name" value="RcpC_dom"/>
</dbReference>
<dbReference type="SMART" id="SM00858">
    <property type="entry name" value="SAF"/>
    <property type="match status" value="1"/>
</dbReference>
<evidence type="ECO:0000259" key="2">
    <source>
        <dbReference type="SMART" id="SM00858"/>
    </source>
</evidence>
<dbReference type="EMBL" id="CP157948">
    <property type="protein sequence ID" value="XBS90537.1"/>
    <property type="molecule type" value="Genomic_DNA"/>
</dbReference>
<sequence length="263" mass="28295">MERRMPAVNRNFLYLGGAILLGIVASLMAVHYINKQVAARTQTRPTETRQVVVPVHDLEKGASISQDDIAVRDVPAEFVPADALTPDNYEDYLGQVLRVPLAQGAPIGGSAVDRVTDHFSNVIEPGKVAYSIQVDESNSVSGLIVPGDHLDILLLLDGEGSEQIRPLLGDVPVLATGKRAKGLRSSHPDDGDDDTYSNITLGLAPNDAQRLGMAMKVGELRVMLRPAGNRQPFDLKTLSRAELLRLGRPVHGNGIQFIIGGNS</sequence>
<proteinExistence type="predicted"/>
<feature type="transmembrane region" description="Helical" evidence="1">
    <location>
        <begin position="12"/>
        <end position="33"/>
    </location>
</feature>
<dbReference type="InterPro" id="IPR017592">
    <property type="entry name" value="Pilus_assmbl_Flp-typ_CpaB"/>
</dbReference>
<dbReference type="AlphaFoldDB" id="A0AAU7QMC8"/>
<feature type="domain" description="SAF" evidence="2">
    <location>
        <begin position="49"/>
        <end position="113"/>
    </location>
</feature>